<accession>A0A7J7GG29</accession>
<organism evidence="1 2">
    <name type="scientific">Camellia sinensis</name>
    <name type="common">Tea plant</name>
    <name type="synonym">Thea sinensis</name>
    <dbReference type="NCBI Taxonomy" id="4442"/>
    <lineage>
        <taxon>Eukaryota</taxon>
        <taxon>Viridiplantae</taxon>
        <taxon>Streptophyta</taxon>
        <taxon>Embryophyta</taxon>
        <taxon>Tracheophyta</taxon>
        <taxon>Spermatophyta</taxon>
        <taxon>Magnoliopsida</taxon>
        <taxon>eudicotyledons</taxon>
        <taxon>Gunneridae</taxon>
        <taxon>Pentapetalae</taxon>
        <taxon>asterids</taxon>
        <taxon>Ericales</taxon>
        <taxon>Theaceae</taxon>
        <taxon>Camellia</taxon>
    </lineage>
</organism>
<reference evidence="2" key="1">
    <citation type="journal article" date="2020" name="Nat. Commun.">
        <title>Genome assembly of wild tea tree DASZ reveals pedigree and selection history of tea varieties.</title>
        <authorList>
            <person name="Zhang W."/>
            <person name="Zhang Y."/>
            <person name="Qiu H."/>
            <person name="Guo Y."/>
            <person name="Wan H."/>
            <person name="Zhang X."/>
            <person name="Scossa F."/>
            <person name="Alseekh S."/>
            <person name="Zhang Q."/>
            <person name="Wang P."/>
            <person name="Xu L."/>
            <person name="Schmidt M.H."/>
            <person name="Jia X."/>
            <person name="Li D."/>
            <person name="Zhu A."/>
            <person name="Guo F."/>
            <person name="Chen W."/>
            <person name="Ni D."/>
            <person name="Usadel B."/>
            <person name="Fernie A.R."/>
            <person name="Wen W."/>
        </authorList>
    </citation>
    <scope>NUCLEOTIDE SEQUENCE [LARGE SCALE GENOMIC DNA]</scope>
    <source>
        <strain evidence="2">cv. G240</strain>
    </source>
</reference>
<protein>
    <submittedName>
        <fullName evidence="1">Uncharacterized protein</fullName>
    </submittedName>
</protein>
<dbReference type="AlphaFoldDB" id="A0A7J7GG29"/>
<keyword evidence="2" id="KW-1185">Reference proteome</keyword>
<evidence type="ECO:0000313" key="2">
    <source>
        <dbReference type="Proteomes" id="UP000593564"/>
    </source>
</evidence>
<comment type="caution">
    <text evidence="1">The sequence shown here is derived from an EMBL/GenBank/DDBJ whole genome shotgun (WGS) entry which is preliminary data.</text>
</comment>
<sequence length="53" mass="6271">MFYIRVNGAIALLNRDGHRLGLAWIFNNLTRSLSYWEWDKSRGDGMGLERERD</sequence>
<reference evidence="1 2" key="2">
    <citation type="submission" date="2020-07" db="EMBL/GenBank/DDBJ databases">
        <title>Genome assembly of wild tea tree DASZ reveals pedigree and selection history of tea varieties.</title>
        <authorList>
            <person name="Zhang W."/>
        </authorList>
    </citation>
    <scope>NUCLEOTIDE SEQUENCE [LARGE SCALE GENOMIC DNA]</scope>
    <source>
        <strain evidence="2">cv. G240</strain>
        <tissue evidence="1">Leaf</tissue>
    </source>
</reference>
<name>A0A7J7GG29_CAMSI</name>
<dbReference type="EMBL" id="JACBKZ010000012">
    <property type="protein sequence ID" value="KAF5938306.1"/>
    <property type="molecule type" value="Genomic_DNA"/>
</dbReference>
<proteinExistence type="predicted"/>
<dbReference type="Proteomes" id="UP000593564">
    <property type="component" value="Unassembled WGS sequence"/>
</dbReference>
<gene>
    <name evidence="1" type="ORF">HYC85_025812</name>
</gene>
<evidence type="ECO:0000313" key="1">
    <source>
        <dbReference type="EMBL" id="KAF5938306.1"/>
    </source>
</evidence>